<name>A0ABT2N2M5_9CYAN</name>
<evidence type="ECO:0000256" key="1">
    <source>
        <dbReference type="ARBA" id="ARBA00009175"/>
    </source>
</evidence>
<reference evidence="4 5" key="1">
    <citation type="journal article" date="2022" name="Front. Microbiol.">
        <title>High genomic differentiation and limited gene flow indicate recent cryptic speciation within the genus Laspinema (cyanobacteria).</title>
        <authorList>
            <person name="Stanojkovic A."/>
            <person name="Skoupy S."/>
            <person name="Skaloud P."/>
            <person name="Dvorak P."/>
        </authorList>
    </citation>
    <scope>NUCLEOTIDE SEQUENCE [LARGE SCALE GENOMIC DNA]</scope>
    <source>
        <strain evidence="4 5">D3b</strain>
    </source>
</reference>
<evidence type="ECO:0000313" key="5">
    <source>
        <dbReference type="Proteomes" id="UP001525961"/>
    </source>
</evidence>
<keyword evidence="2" id="KW-0479">Metal-binding</keyword>
<organism evidence="4 5">
    <name type="scientific">Laspinema olomoucense D3b</name>
    <dbReference type="NCBI Taxonomy" id="2953688"/>
    <lineage>
        <taxon>Bacteria</taxon>
        <taxon>Bacillati</taxon>
        <taxon>Cyanobacteriota</taxon>
        <taxon>Cyanophyceae</taxon>
        <taxon>Oscillatoriophycideae</taxon>
        <taxon>Oscillatoriales</taxon>
        <taxon>Laspinemataceae</taxon>
        <taxon>Laspinema</taxon>
        <taxon>Laspinema olomoucense</taxon>
    </lineage>
</organism>
<dbReference type="Pfam" id="PF13531">
    <property type="entry name" value="SBP_bac_11"/>
    <property type="match status" value="1"/>
</dbReference>
<protein>
    <submittedName>
        <fullName evidence="4">Molybdate ABC transporter substrate-binding protein</fullName>
    </submittedName>
</protein>
<dbReference type="RefSeq" id="WP_261234660.1">
    <property type="nucleotide sequence ID" value="NZ_JAMXFA010000004.1"/>
</dbReference>
<evidence type="ECO:0000313" key="4">
    <source>
        <dbReference type="EMBL" id="MCT7976939.1"/>
    </source>
</evidence>
<comment type="similarity">
    <text evidence="1">Belongs to the bacterial solute-binding protein ModA family.</text>
</comment>
<evidence type="ECO:0000256" key="3">
    <source>
        <dbReference type="ARBA" id="ARBA00022729"/>
    </source>
</evidence>
<dbReference type="PROSITE" id="PS51257">
    <property type="entry name" value="PROKAR_LIPOPROTEIN"/>
    <property type="match status" value="1"/>
</dbReference>
<accession>A0ABT2N2M5</accession>
<sequence>MGQHGRKPLRYVVYALLLLLVACGRSPGTQPPSSSSASVTLTVSAAASLNQVLPPIAKLWEQETGNKVIINLGSTGQLAQQIERGAPVDLFVAADTKSIEDLDKKQLVFSETKALYGVGRITLWHREDSSLQIKELQDLTRAEIERVAIANPDHAPYGIAAKQALESIGIWEELQPKLVLGENIRQTQQYAESGNVDVAIVALSLSLNRPGQWSLIPDNLHQPIEKMLVVPKTAHNPDNAQQFARFINSYKSRPLMHKHGFILPGEEPVK</sequence>
<dbReference type="PIRSF" id="PIRSF004846">
    <property type="entry name" value="ModA"/>
    <property type="match status" value="1"/>
</dbReference>
<dbReference type="CDD" id="cd13539">
    <property type="entry name" value="PBP2_AvModA"/>
    <property type="match status" value="1"/>
</dbReference>
<gene>
    <name evidence="4" type="primary">modA</name>
    <name evidence="4" type="ORF">NG792_04250</name>
</gene>
<dbReference type="InterPro" id="IPR050682">
    <property type="entry name" value="ModA/WtpA"/>
</dbReference>
<proteinExistence type="inferred from homology"/>
<keyword evidence="3" id="KW-0732">Signal</keyword>
<keyword evidence="5" id="KW-1185">Reference proteome</keyword>
<dbReference type="InterPro" id="IPR005950">
    <property type="entry name" value="ModA"/>
</dbReference>
<dbReference type="SUPFAM" id="SSF53850">
    <property type="entry name" value="Periplasmic binding protein-like II"/>
    <property type="match status" value="1"/>
</dbReference>
<dbReference type="InterPro" id="IPR044084">
    <property type="entry name" value="AvModA-like_subst-bd"/>
</dbReference>
<dbReference type="NCBIfam" id="TIGR01256">
    <property type="entry name" value="modA"/>
    <property type="match status" value="1"/>
</dbReference>
<dbReference type="PANTHER" id="PTHR30632">
    <property type="entry name" value="MOLYBDATE-BINDING PERIPLASMIC PROTEIN"/>
    <property type="match status" value="1"/>
</dbReference>
<comment type="caution">
    <text evidence="4">The sequence shown here is derived from an EMBL/GenBank/DDBJ whole genome shotgun (WGS) entry which is preliminary data.</text>
</comment>
<dbReference type="PANTHER" id="PTHR30632:SF14">
    <property type="entry name" value="TUNGSTATE_MOLYBDATE_CHROMATE-BINDING PROTEIN MODA"/>
    <property type="match status" value="1"/>
</dbReference>
<dbReference type="EMBL" id="JAMXFA010000004">
    <property type="protein sequence ID" value="MCT7976939.1"/>
    <property type="molecule type" value="Genomic_DNA"/>
</dbReference>
<evidence type="ECO:0000256" key="2">
    <source>
        <dbReference type="ARBA" id="ARBA00022723"/>
    </source>
</evidence>
<dbReference type="Proteomes" id="UP001525961">
    <property type="component" value="Unassembled WGS sequence"/>
</dbReference>
<dbReference type="Gene3D" id="3.40.190.10">
    <property type="entry name" value="Periplasmic binding protein-like II"/>
    <property type="match status" value="2"/>
</dbReference>